<evidence type="ECO:0000256" key="1">
    <source>
        <dbReference type="ARBA" id="ARBA00010118"/>
    </source>
</evidence>
<dbReference type="SMART" id="SM00672">
    <property type="entry name" value="CAP10"/>
    <property type="match status" value="1"/>
</dbReference>
<dbReference type="Gene3D" id="3.30.590.10">
    <property type="entry name" value="Glutamine synthetase/guanido kinase, catalytic domain"/>
    <property type="match status" value="1"/>
</dbReference>
<dbReference type="InterPro" id="IPR051091">
    <property type="entry name" value="O-Glucosyltr/Glycosyltrsf_90"/>
</dbReference>
<protein>
    <recommendedName>
        <fullName evidence="4">Glycosyl transferase CAP10 domain-containing protein</fullName>
    </recommendedName>
</protein>
<evidence type="ECO:0000256" key="3">
    <source>
        <dbReference type="SAM" id="SignalP"/>
    </source>
</evidence>
<accession>A0A4S4DBG4</accession>
<dbReference type="SUPFAM" id="SSF55931">
    <property type="entry name" value="Glutamine synthetase/guanido kinase"/>
    <property type="match status" value="1"/>
</dbReference>
<dbReference type="PANTHER" id="PTHR12203:SF35">
    <property type="entry name" value="PROTEIN O-GLUCOSYLTRANSFERASE 1"/>
    <property type="match status" value="1"/>
</dbReference>
<comment type="similarity">
    <text evidence="1">Belongs to the glycosyltransferase 90 family.</text>
</comment>
<evidence type="ECO:0000313" key="5">
    <source>
        <dbReference type="EMBL" id="THF99928.1"/>
    </source>
</evidence>
<dbReference type="InterPro" id="IPR036651">
    <property type="entry name" value="Gln_synt_N_sf"/>
</dbReference>
<name>A0A4S4DBG4_CAMSN</name>
<dbReference type="GO" id="GO:0016740">
    <property type="term" value="F:transferase activity"/>
    <property type="evidence" value="ECO:0007669"/>
    <property type="project" value="UniProtKB-KW"/>
</dbReference>
<comment type="caution">
    <text evidence="5">The sequence shown here is derived from an EMBL/GenBank/DDBJ whole genome shotgun (WGS) entry which is preliminary data.</text>
</comment>
<gene>
    <name evidence="5" type="ORF">TEA_002456</name>
</gene>
<organism evidence="5 6">
    <name type="scientific">Camellia sinensis var. sinensis</name>
    <name type="common">China tea</name>
    <dbReference type="NCBI Taxonomy" id="542762"/>
    <lineage>
        <taxon>Eukaryota</taxon>
        <taxon>Viridiplantae</taxon>
        <taxon>Streptophyta</taxon>
        <taxon>Embryophyta</taxon>
        <taxon>Tracheophyta</taxon>
        <taxon>Spermatophyta</taxon>
        <taxon>Magnoliopsida</taxon>
        <taxon>eudicotyledons</taxon>
        <taxon>Gunneridae</taxon>
        <taxon>Pentapetalae</taxon>
        <taxon>asterids</taxon>
        <taxon>Ericales</taxon>
        <taxon>Theaceae</taxon>
        <taxon>Camellia</taxon>
    </lineage>
</organism>
<proteinExistence type="inferred from homology"/>
<dbReference type="Pfam" id="PF05686">
    <property type="entry name" value="Glyco_transf_90"/>
    <property type="match status" value="1"/>
</dbReference>
<dbReference type="GO" id="GO:0006542">
    <property type="term" value="P:glutamine biosynthetic process"/>
    <property type="evidence" value="ECO:0007669"/>
    <property type="project" value="InterPro"/>
</dbReference>
<dbReference type="InterPro" id="IPR014746">
    <property type="entry name" value="Gln_synth/guanido_kin_cat_dom"/>
</dbReference>
<feature type="chain" id="PRO_5020317974" description="Glycosyl transferase CAP10 domain-containing protein" evidence="3">
    <location>
        <begin position="19"/>
        <end position="593"/>
    </location>
</feature>
<evidence type="ECO:0000259" key="4">
    <source>
        <dbReference type="SMART" id="SM00672"/>
    </source>
</evidence>
<evidence type="ECO:0000256" key="2">
    <source>
        <dbReference type="ARBA" id="ARBA00022679"/>
    </source>
</evidence>
<dbReference type="EMBL" id="SDRB02011824">
    <property type="protein sequence ID" value="THF99928.1"/>
    <property type="molecule type" value="Genomic_DNA"/>
</dbReference>
<dbReference type="AlphaFoldDB" id="A0A4S4DBG4"/>
<dbReference type="Proteomes" id="UP000306102">
    <property type="component" value="Unassembled WGS sequence"/>
</dbReference>
<feature type="domain" description="Glycosyl transferase CAP10" evidence="4">
    <location>
        <begin position="178"/>
        <end position="421"/>
    </location>
</feature>
<dbReference type="GO" id="GO:0004356">
    <property type="term" value="F:glutamine synthetase activity"/>
    <property type="evidence" value="ECO:0007669"/>
    <property type="project" value="InterPro"/>
</dbReference>
<feature type="signal peptide" evidence="3">
    <location>
        <begin position="1"/>
        <end position="18"/>
    </location>
</feature>
<evidence type="ECO:0000313" key="6">
    <source>
        <dbReference type="Proteomes" id="UP000306102"/>
    </source>
</evidence>
<reference evidence="5 6" key="1">
    <citation type="journal article" date="2018" name="Proc. Natl. Acad. Sci. U.S.A.">
        <title>Draft genome sequence of Camellia sinensis var. sinensis provides insights into the evolution of the tea genome and tea quality.</title>
        <authorList>
            <person name="Wei C."/>
            <person name="Yang H."/>
            <person name="Wang S."/>
            <person name="Zhao J."/>
            <person name="Liu C."/>
            <person name="Gao L."/>
            <person name="Xia E."/>
            <person name="Lu Y."/>
            <person name="Tai Y."/>
            <person name="She G."/>
            <person name="Sun J."/>
            <person name="Cao H."/>
            <person name="Tong W."/>
            <person name="Gao Q."/>
            <person name="Li Y."/>
            <person name="Deng W."/>
            <person name="Jiang X."/>
            <person name="Wang W."/>
            <person name="Chen Q."/>
            <person name="Zhang S."/>
            <person name="Li H."/>
            <person name="Wu J."/>
            <person name="Wang P."/>
            <person name="Li P."/>
            <person name="Shi C."/>
            <person name="Zheng F."/>
            <person name="Jian J."/>
            <person name="Huang B."/>
            <person name="Shan D."/>
            <person name="Shi M."/>
            <person name="Fang C."/>
            <person name="Yue Y."/>
            <person name="Li F."/>
            <person name="Li D."/>
            <person name="Wei S."/>
            <person name="Han B."/>
            <person name="Jiang C."/>
            <person name="Yin Y."/>
            <person name="Xia T."/>
            <person name="Zhang Z."/>
            <person name="Bennetzen J.L."/>
            <person name="Zhao S."/>
            <person name="Wan X."/>
        </authorList>
    </citation>
    <scope>NUCLEOTIDE SEQUENCE [LARGE SCALE GENOMIC DNA]</scope>
    <source>
        <strain evidence="6">cv. Shuchazao</strain>
        <tissue evidence="5">Leaf</tissue>
    </source>
</reference>
<sequence>MLPITILFSSSTTATAAAAAVNPWVSPPEPTVDNFASQTKTIVGHNLEPTPWHPFPPKNFNESSRYSRASQIIQCSYLSCRGNTNDDDDDELRQNQTQLRGQTGVCPELFRWIHRDLEPWAQSRISITHVMEAKKYAAFHVVIVGGKLYVDYYFACVQSRAMFTVWGLLQLLRRYPGRVPDVDIMFDCMDKPSLNREEHQSRPLPLFRYCTTPNHFDIPFPDWSFWSWPEINIGPWDEEFNSIKQGSRSRSWRNKWPVAYWKGNPDVASPLREELLTCNHSRLWRAQIMRQDWLTEIKEGFEKSKLSKQCDYRYKIYAEGYAWSVSLKYILSCGCLPLIISPQYEDFFSRGLFPKKNYWPVSSTNLCPSIKNAVEWGNAHLDQAAEIGRGSQDYMGSLNMDRVYDYMLHLITEYSKLLEFLPVPPSSALEVCAESLLCFADQMQRQFLESPQAILEDPFRKGNNILIICDACTPAGEPFPTNKRHHAEEPWHGIEQEYTLLQKDVKRPIGWPKGGYPGPQLLMHMYSYESIRDHTTVGLVPTKLFGRDIVDSHYKACLYAGINISGINGEVMSGQGRNGRVDGDTLVLKGWLS</sequence>
<dbReference type="Gene3D" id="3.10.20.70">
    <property type="entry name" value="Glutamine synthetase, N-terminal domain"/>
    <property type="match status" value="1"/>
</dbReference>
<dbReference type="InterPro" id="IPR006598">
    <property type="entry name" value="CAP10"/>
</dbReference>
<keyword evidence="2" id="KW-0808">Transferase</keyword>
<dbReference type="PANTHER" id="PTHR12203">
    <property type="entry name" value="KDEL LYS-ASP-GLU-LEU CONTAINING - RELATED"/>
    <property type="match status" value="1"/>
</dbReference>
<keyword evidence="3" id="KW-0732">Signal</keyword>
<keyword evidence="6" id="KW-1185">Reference proteome</keyword>